<dbReference type="Pfam" id="PF03108">
    <property type="entry name" value="DBD_Tnp_Mut"/>
    <property type="match status" value="1"/>
</dbReference>
<dbReference type="Proteomes" id="UP000242715">
    <property type="component" value="Unassembled WGS sequence"/>
</dbReference>
<feature type="compositionally biased region" description="Polar residues" evidence="1">
    <location>
        <begin position="107"/>
        <end position="116"/>
    </location>
</feature>
<keyword evidence="2" id="KW-1133">Transmembrane helix</keyword>
<evidence type="ECO:0008006" key="7">
    <source>
        <dbReference type="Google" id="ProtNLM"/>
    </source>
</evidence>
<feature type="domain" description="PGG" evidence="4">
    <location>
        <begin position="682"/>
        <end position="793"/>
    </location>
</feature>
<dbReference type="PANTHER" id="PTHR24177">
    <property type="entry name" value="CASKIN"/>
    <property type="match status" value="1"/>
</dbReference>
<accession>A0A2Z6M3V0</accession>
<feature type="transmembrane region" description="Helical" evidence="2">
    <location>
        <begin position="689"/>
        <end position="708"/>
    </location>
</feature>
<feature type="compositionally biased region" description="Acidic residues" evidence="1">
    <location>
        <begin position="72"/>
        <end position="91"/>
    </location>
</feature>
<dbReference type="GO" id="GO:0016020">
    <property type="term" value="C:membrane"/>
    <property type="evidence" value="ECO:0007669"/>
    <property type="project" value="TreeGrafter"/>
</dbReference>
<feature type="region of interest" description="Disordered" evidence="1">
    <location>
        <begin position="51"/>
        <end position="116"/>
    </location>
</feature>
<evidence type="ECO:0000256" key="2">
    <source>
        <dbReference type="SAM" id="Phobius"/>
    </source>
</evidence>
<feature type="compositionally biased region" description="Low complexity" evidence="1">
    <location>
        <begin position="51"/>
        <end position="65"/>
    </location>
</feature>
<sequence>MFATHSQFEALCSIELYVTLEDVHQIPTHQHQIETLSNDFSQYYQLLSQDTQPFQSQPSSSTFTPLTHQADEPDNEDEEDNEESENEEDYVEQVFGHSDDDDDDSQPIFNPTPINSYNLPPHMRTLDLATIDQQAEVLRYQNQRLPVDEGIAVGMEFHTKADCVRAIRTYHIKQSLDYKVKQSDKERYVITCNQPPCKFNLRASERVDKRWRIGRISESHTYTSSALSQDHHKLNSKLIGESIVSLLHNDLSIKVKVIVAHIRDKFNYIISYRKAWIAKNKAIEYIYGSWVDSYHALPQWLMTMHYYLPNVVTILETLLASTPNDVIFHRLFWSFEPLIKGFAFCKPIVQVDGTWLYGKYKGTLLLAVAQDGNNHIFPVAFAIVEDRHASIKSAYENLENGWNDPTVTHVYCIRHIAQNFVREIKDKKLKKLVTNMGYAINRPLFAYYRNEIVAQNDKALKWIDNIPVAKWTQAFDGGCRWGHMTSNLVESMNSVFKGIRKERITSLVESTFYKIDGESKELVLVLDVARRARVPARSAVLAIVVAGVSVDGASRVSLLRGARMREPIYRQASAYEGMLHAAQHGIIEFVNAMRDANPELLSAVDSCHRGIFSYAVLYPQLGPSSDRDTRSGAALQMQREIQWFKAVEDLMHPRSKEAKNRDGKKPYELFTENHEELVKAGEKWTKETASSYIAVASLILTIMFAAAFTVPGGNNQDTGTPIFLHEKIFTMFIIADAVSIFSSASSVLVFIGILTSRYAEQDFLKVLPLKLVLGLVLLLLSVCSMMVAFYAALNVILKGNHTGSSRWFLLGPIVALGSIPVFILLVSQLSFIYKILHSTIRNPISSF</sequence>
<evidence type="ECO:0000259" key="3">
    <source>
        <dbReference type="Pfam" id="PF03108"/>
    </source>
</evidence>
<organism evidence="5 6">
    <name type="scientific">Trifolium subterraneum</name>
    <name type="common">Subterranean clover</name>
    <dbReference type="NCBI Taxonomy" id="3900"/>
    <lineage>
        <taxon>Eukaryota</taxon>
        <taxon>Viridiplantae</taxon>
        <taxon>Streptophyta</taxon>
        <taxon>Embryophyta</taxon>
        <taxon>Tracheophyta</taxon>
        <taxon>Spermatophyta</taxon>
        <taxon>Magnoliopsida</taxon>
        <taxon>eudicotyledons</taxon>
        <taxon>Gunneridae</taxon>
        <taxon>Pentapetalae</taxon>
        <taxon>rosids</taxon>
        <taxon>fabids</taxon>
        <taxon>Fabales</taxon>
        <taxon>Fabaceae</taxon>
        <taxon>Papilionoideae</taxon>
        <taxon>50 kb inversion clade</taxon>
        <taxon>NPAAA clade</taxon>
        <taxon>Hologalegina</taxon>
        <taxon>IRL clade</taxon>
        <taxon>Trifolieae</taxon>
        <taxon>Trifolium</taxon>
    </lineage>
</organism>
<proteinExistence type="predicted"/>
<feature type="transmembrane region" description="Helical" evidence="2">
    <location>
        <begin position="539"/>
        <end position="558"/>
    </location>
</feature>
<keyword evidence="2" id="KW-0812">Transmembrane</keyword>
<feature type="transmembrane region" description="Helical" evidence="2">
    <location>
        <begin position="813"/>
        <end position="836"/>
    </location>
</feature>
<dbReference type="InterPro" id="IPR026961">
    <property type="entry name" value="PGG_dom"/>
</dbReference>
<feature type="transmembrane region" description="Helical" evidence="2">
    <location>
        <begin position="767"/>
        <end position="793"/>
    </location>
</feature>
<dbReference type="Pfam" id="PF13962">
    <property type="entry name" value="PGG"/>
    <property type="match status" value="1"/>
</dbReference>
<dbReference type="PANTHER" id="PTHR24177:SF329">
    <property type="entry name" value="ANKYRIN REPEAT PROTEIN"/>
    <property type="match status" value="1"/>
</dbReference>
<feature type="domain" description="Transposase MuDR plant" evidence="3">
    <location>
        <begin position="151"/>
        <end position="209"/>
    </location>
</feature>
<evidence type="ECO:0000313" key="6">
    <source>
        <dbReference type="Proteomes" id="UP000242715"/>
    </source>
</evidence>
<name>A0A2Z6M3V0_TRISU</name>
<evidence type="ECO:0000256" key="1">
    <source>
        <dbReference type="SAM" id="MobiDB-lite"/>
    </source>
</evidence>
<reference evidence="6" key="1">
    <citation type="journal article" date="2017" name="Front. Plant Sci.">
        <title>Climate Clever Clovers: New Paradigm to Reduce the Environmental Footprint of Ruminants by Breeding Low Methanogenic Forages Utilizing Haplotype Variation.</title>
        <authorList>
            <person name="Kaur P."/>
            <person name="Appels R."/>
            <person name="Bayer P.E."/>
            <person name="Keeble-Gagnere G."/>
            <person name="Wang J."/>
            <person name="Hirakawa H."/>
            <person name="Shirasawa K."/>
            <person name="Vercoe P."/>
            <person name="Stefanova K."/>
            <person name="Durmic Z."/>
            <person name="Nichols P."/>
            <person name="Revell C."/>
            <person name="Isobe S.N."/>
            <person name="Edwards D."/>
            <person name="Erskine W."/>
        </authorList>
    </citation>
    <scope>NUCLEOTIDE SEQUENCE [LARGE SCALE GENOMIC DNA]</scope>
    <source>
        <strain evidence="6">cv. Daliak</strain>
    </source>
</reference>
<protein>
    <recommendedName>
        <fullName evidence="7">PGG domain-containing protein</fullName>
    </recommendedName>
</protein>
<evidence type="ECO:0000259" key="4">
    <source>
        <dbReference type="Pfam" id="PF13962"/>
    </source>
</evidence>
<gene>
    <name evidence="5" type="ORF">TSUD_222560</name>
</gene>
<dbReference type="AlphaFoldDB" id="A0A2Z6M3V0"/>
<dbReference type="EMBL" id="DF973321">
    <property type="protein sequence ID" value="GAU25798.1"/>
    <property type="molecule type" value="Genomic_DNA"/>
</dbReference>
<keyword evidence="6" id="KW-1185">Reference proteome</keyword>
<dbReference type="OrthoDB" id="1372737at2759"/>
<keyword evidence="2" id="KW-0472">Membrane</keyword>
<evidence type="ECO:0000313" key="5">
    <source>
        <dbReference type="EMBL" id="GAU25798.1"/>
    </source>
</evidence>
<dbReference type="InterPro" id="IPR004332">
    <property type="entry name" value="Transposase_MuDR"/>
</dbReference>
<feature type="transmembrane region" description="Helical" evidence="2">
    <location>
        <begin position="728"/>
        <end position="755"/>
    </location>
</feature>